<evidence type="ECO:0000256" key="1">
    <source>
        <dbReference type="SAM" id="SignalP"/>
    </source>
</evidence>
<proteinExistence type="predicted"/>
<feature type="signal peptide" evidence="1">
    <location>
        <begin position="1"/>
        <end position="20"/>
    </location>
</feature>
<gene>
    <name evidence="2" type="ORF">BP6252_08161</name>
</gene>
<dbReference type="InterPro" id="IPR005197">
    <property type="entry name" value="Glyco_hydro_71"/>
</dbReference>
<keyword evidence="3" id="KW-1185">Reference proteome</keyword>
<dbReference type="Proteomes" id="UP000256645">
    <property type="component" value="Unassembled WGS sequence"/>
</dbReference>
<evidence type="ECO:0000313" key="3">
    <source>
        <dbReference type="Proteomes" id="UP000256645"/>
    </source>
</evidence>
<dbReference type="Pfam" id="PF03659">
    <property type="entry name" value="Glyco_hydro_71"/>
    <property type="match status" value="1"/>
</dbReference>
<name>A0A3D8RCE7_9HELO</name>
<evidence type="ECO:0008006" key="4">
    <source>
        <dbReference type="Google" id="ProtNLM"/>
    </source>
</evidence>
<dbReference type="EMBL" id="PDLM01000008">
    <property type="protein sequence ID" value="RDW71598.1"/>
    <property type="molecule type" value="Genomic_DNA"/>
</dbReference>
<feature type="chain" id="PRO_5017806670" description="Glycoside hydrolase family 71 protein" evidence="1">
    <location>
        <begin position="21"/>
        <end position="436"/>
    </location>
</feature>
<dbReference type="OrthoDB" id="1046782at2759"/>
<evidence type="ECO:0000313" key="2">
    <source>
        <dbReference type="EMBL" id="RDW71598.1"/>
    </source>
</evidence>
<organism evidence="2 3">
    <name type="scientific">Coleophoma cylindrospora</name>
    <dbReference type="NCBI Taxonomy" id="1849047"/>
    <lineage>
        <taxon>Eukaryota</taxon>
        <taxon>Fungi</taxon>
        <taxon>Dikarya</taxon>
        <taxon>Ascomycota</taxon>
        <taxon>Pezizomycotina</taxon>
        <taxon>Leotiomycetes</taxon>
        <taxon>Helotiales</taxon>
        <taxon>Dermateaceae</taxon>
        <taxon>Coleophoma</taxon>
    </lineage>
</organism>
<dbReference type="GO" id="GO:0051118">
    <property type="term" value="F:glucan endo-1,3-alpha-glucosidase activity"/>
    <property type="evidence" value="ECO:0007669"/>
    <property type="project" value="InterPro"/>
</dbReference>
<keyword evidence="1" id="KW-0732">Signal</keyword>
<dbReference type="STRING" id="1849047.A0A3D8RCE7"/>
<dbReference type="CDD" id="cd11577">
    <property type="entry name" value="GH71"/>
    <property type="match status" value="1"/>
</dbReference>
<comment type="caution">
    <text evidence="2">The sequence shown here is derived from an EMBL/GenBank/DDBJ whole genome shotgun (WGS) entry which is preliminary data.</text>
</comment>
<dbReference type="Gene3D" id="3.20.20.80">
    <property type="entry name" value="Glycosidases"/>
    <property type="match status" value="1"/>
</dbReference>
<sequence length="436" mass="47300">MVLLKSLLVLASACLPVVSSKYVFAHVVVGNTAAHTVDTWKTDISLAAAAGIDAFALNIAYPDTNIPTQVANAFTAAEAMFTNGTDFQLFFSFDYLGGGQPWAATGTESVASYMTKYKTSSAYFLYNGLPFVSTFEGTGNIQDWAQGGTIRSTIGDVYFVPDWTSLGTSGIGAVLPDIEGFFSWDMWPNGAADMSNTTDLAWKDAVSPKTYMMGVSPWFFHSTVGGQDWVWRGDDLWADRWEQVMDVEPDFVEIVTWNDFGEAHYIGPIHSEDEIAEGAADFVNGMPHDSFRDFLPYYISQFKGTNYTITEDLMQYWYRTAPTTGGSAGTVTGNIASQGQEVVSPDEVMQDKVFFSALLKESATVQVQIGTNAAVSYQGTKGVNHWSQPFDGQTGNVTFSVVRSGAVVKQGEGPEITATTQLASGLTNFNTWVGGC</sequence>
<accession>A0A3D8RCE7</accession>
<protein>
    <recommendedName>
        <fullName evidence="4">Glycoside hydrolase family 71 protein</fullName>
    </recommendedName>
</protein>
<reference evidence="2 3" key="1">
    <citation type="journal article" date="2018" name="IMA Fungus">
        <title>IMA Genome-F 9: Draft genome sequence of Annulohypoxylon stygium, Aspergillus mulundensis, Berkeleyomyces basicola (syn. Thielaviopsis basicola), Ceratocystis smalleyi, two Cercospora beticola strains, Coleophoma cylindrospora, Fusarium fracticaudum, Phialophora cf. hyalina, and Morchella septimelata.</title>
        <authorList>
            <person name="Wingfield B.D."/>
            <person name="Bills G.F."/>
            <person name="Dong Y."/>
            <person name="Huang W."/>
            <person name="Nel W.J."/>
            <person name="Swalarsk-Parry B.S."/>
            <person name="Vaghefi N."/>
            <person name="Wilken P.M."/>
            <person name="An Z."/>
            <person name="de Beer Z.W."/>
            <person name="De Vos L."/>
            <person name="Chen L."/>
            <person name="Duong T.A."/>
            <person name="Gao Y."/>
            <person name="Hammerbacher A."/>
            <person name="Kikkert J.R."/>
            <person name="Li Y."/>
            <person name="Li H."/>
            <person name="Li K."/>
            <person name="Li Q."/>
            <person name="Liu X."/>
            <person name="Ma X."/>
            <person name="Naidoo K."/>
            <person name="Pethybridge S.J."/>
            <person name="Sun J."/>
            <person name="Steenkamp E.T."/>
            <person name="van der Nest M.A."/>
            <person name="van Wyk S."/>
            <person name="Wingfield M.J."/>
            <person name="Xiong C."/>
            <person name="Yue Q."/>
            <person name="Zhang X."/>
        </authorList>
    </citation>
    <scope>NUCLEOTIDE SEQUENCE [LARGE SCALE GENOMIC DNA]</scope>
    <source>
        <strain evidence="2 3">BP6252</strain>
    </source>
</reference>
<dbReference type="AlphaFoldDB" id="A0A3D8RCE7"/>